<gene>
    <name evidence="5" type="ORF">UFOVP1467_59</name>
    <name evidence="6" type="ORF">UFOVP1616_43</name>
</gene>
<accession>A0A6J5SVR8</accession>
<feature type="compositionally biased region" description="Low complexity" evidence="4">
    <location>
        <begin position="439"/>
        <end position="461"/>
    </location>
</feature>
<dbReference type="InterPro" id="IPR006944">
    <property type="entry name" value="Phage/GTA_portal"/>
</dbReference>
<evidence type="ECO:0000256" key="2">
    <source>
        <dbReference type="ARBA" id="ARBA00023009"/>
    </source>
</evidence>
<evidence type="ECO:0000256" key="1">
    <source>
        <dbReference type="ARBA" id="ARBA00022950"/>
    </source>
</evidence>
<keyword evidence="1" id="KW-1188">Viral release from host cell</keyword>
<evidence type="ECO:0000256" key="4">
    <source>
        <dbReference type="SAM" id="MobiDB-lite"/>
    </source>
</evidence>
<proteinExistence type="predicted"/>
<reference evidence="6" key="1">
    <citation type="submission" date="2020-05" db="EMBL/GenBank/DDBJ databases">
        <authorList>
            <person name="Chiriac C."/>
            <person name="Salcher M."/>
            <person name="Ghai R."/>
            <person name="Kavagutti S V."/>
        </authorList>
    </citation>
    <scope>NUCLEOTIDE SEQUENCE</scope>
</reference>
<keyword evidence="2" id="KW-1171">Viral genome ejection through host cell envelope</keyword>
<keyword evidence="3" id="KW-0231">Viral genome packaging</keyword>
<keyword evidence="1" id="KW-0118">Viral capsid assembly</keyword>
<dbReference type="Pfam" id="PF04860">
    <property type="entry name" value="Phage_portal"/>
    <property type="match status" value="1"/>
</dbReference>
<dbReference type="EMBL" id="LR797420">
    <property type="protein sequence ID" value="CAB4215040.1"/>
    <property type="molecule type" value="Genomic_DNA"/>
</dbReference>
<evidence type="ECO:0000313" key="5">
    <source>
        <dbReference type="EMBL" id="CAB4215040.1"/>
    </source>
</evidence>
<feature type="region of interest" description="Disordered" evidence="4">
    <location>
        <begin position="439"/>
        <end position="471"/>
    </location>
</feature>
<dbReference type="EMBL" id="LR797480">
    <property type="protein sequence ID" value="CAB4219662.1"/>
    <property type="molecule type" value="Genomic_DNA"/>
</dbReference>
<keyword evidence="2" id="KW-1162">Viral penetration into host cytoplasm</keyword>
<keyword evidence="2" id="KW-1160">Virus entry into host cell</keyword>
<dbReference type="NCBIfam" id="TIGR01537">
    <property type="entry name" value="portal_HK97"/>
    <property type="match status" value="1"/>
</dbReference>
<evidence type="ECO:0000256" key="3">
    <source>
        <dbReference type="ARBA" id="ARBA00023219"/>
    </source>
</evidence>
<evidence type="ECO:0000313" key="6">
    <source>
        <dbReference type="EMBL" id="CAB4219662.1"/>
    </source>
</evidence>
<sequence length="471" mass="51102">MAFRQALERRSAPEQSVINRLMSQRLGTDNASGIRVTPDAAVGVSTVYACVRLLSDSVSSLPLGAFMHAGRERVGYAEVNGTTPNWVERPNPDMTRLEFWGQVVASMLLNGNAFILTVRSPYGEVLELYVIHPDEVRIKRPYVGAPTEYHVRIQTPNGPRAVVLDRTEMLHIPLFLLPGALYGLSPISAAEVTIGGAMAADIFAASHFRNSANPSGSIETPNPMTPAQIKELADGWNLDHQGSYQAGKVGILTNGAEFKPIMINAQDAQLLETRRFNVEEIARLYRVPVHKLGHPVAGAMSFASVEAQNLSFVVDSLRTLVERVEQAVKPLLPNPEGFVKFNLDALLRGTTKERYDAYAVAMDRGFISVNDIMASEDKPGIGPAGDAYRVVLQNIDAADAVNTGVDLKVKIAMQLVEGGFDPEDSLRFAGLDPIKYAGTVPTKQTPQTLTTPPTNLDPTTQRGGAITEETT</sequence>
<organism evidence="6">
    <name type="scientific">uncultured Caudovirales phage</name>
    <dbReference type="NCBI Taxonomy" id="2100421"/>
    <lineage>
        <taxon>Viruses</taxon>
        <taxon>Duplodnaviria</taxon>
        <taxon>Heunggongvirae</taxon>
        <taxon>Uroviricota</taxon>
        <taxon>Caudoviricetes</taxon>
        <taxon>Peduoviridae</taxon>
        <taxon>Maltschvirus</taxon>
        <taxon>Maltschvirus maltsch</taxon>
    </lineage>
</organism>
<name>A0A6J5SVR8_9CAUD</name>
<protein>
    <submittedName>
        <fullName evidence="6">COG4695 Phage-related protein</fullName>
    </submittedName>
</protein>
<dbReference type="InterPro" id="IPR006427">
    <property type="entry name" value="Portal_HK97"/>
</dbReference>